<feature type="transmembrane region" description="Helical" evidence="1">
    <location>
        <begin position="64"/>
        <end position="81"/>
    </location>
</feature>
<keyword evidence="1" id="KW-1133">Transmembrane helix</keyword>
<feature type="transmembrane region" description="Helical" evidence="1">
    <location>
        <begin position="87"/>
        <end position="107"/>
    </location>
</feature>
<dbReference type="RefSeq" id="WP_390329340.1">
    <property type="nucleotide sequence ID" value="NZ_JBHRTP010000052.1"/>
</dbReference>
<dbReference type="Proteomes" id="UP001595530">
    <property type="component" value="Unassembled WGS sequence"/>
</dbReference>
<evidence type="ECO:0008006" key="4">
    <source>
        <dbReference type="Google" id="ProtNLM"/>
    </source>
</evidence>
<organism evidence="2 3">
    <name type="scientific">Undibacterium arcticum</name>
    <dbReference type="NCBI Taxonomy" id="1762892"/>
    <lineage>
        <taxon>Bacteria</taxon>
        <taxon>Pseudomonadati</taxon>
        <taxon>Pseudomonadota</taxon>
        <taxon>Betaproteobacteria</taxon>
        <taxon>Burkholderiales</taxon>
        <taxon>Oxalobacteraceae</taxon>
        <taxon>Undibacterium</taxon>
    </lineage>
</organism>
<reference evidence="3" key="1">
    <citation type="journal article" date="2019" name="Int. J. Syst. Evol. Microbiol.">
        <title>The Global Catalogue of Microorganisms (GCM) 10K type strain sequencing project: providing services to taxonomists for standard genome sequencing and annotation.</title>
        <authorList>
            <consortium name="The Broad Institute Genomics Platform"/>
            <consortium name="The Broad Institute Genome Sequencing Center for Infectious Disease"/>
            <person name="Wu L."/>
            <person name="Ma J."/>
        </authorList>
    </citation>
    <scope>NUCLEOTIDE SEQUENCE [LARGE SCALE GENOMIC DNA]</scope>
    <source>
        <strain evidence="3">KCTC 42986</strain>
    </source>
</reference>
<protein>
    <recommendedName>
        <fullName evidence="4">DoxX family protein</fullName>
    </recommendedName>
</protein>
<evidence type="ECO:0000313" key="2">
    <source>
        <dbReference type="EMBL" id="MFC3109503.1"/>
    </source>
</evidence>
<name>A0ABV7F361_9BURK</name>
<evidence type="ECO:0000313" key="3">
    <source>
        <dbReference type="Proteomes" id="UP001595530"/>
    </source>
</evidence>
<accession>A0ABV7F361</accession>
<keyword evidence="1" id="KW-0472">Membrane</keyword>
<evidence type="ECO:0000256" key="1">
    <source>
        <dbReference type="SAM" id="Phobius"/>
    </source>
</evidence>
<gene>
    <name evidence="2" type="ORF">ACFOFO_16295</name>
</gene>
<proteinExistence type="predicted"/>
<dbReference type="EMBL" id="JBHRTP010000052">
    <property type="protein sequence ID" value="MFC3109503.1"/>
    <property type="molecule type" value="Genomic_DNA"/>
</dbReference>
<sequence length="109" mass="12635">MYVARKSWVWSLGFLLSRVFPEVRELKALYWPVIPFEKVLEAIGSMFGIVGAAWLALRLPGYTFAYIPFLLSSLSFTYYFYKKGMGWVMLQQVVFSAINLAGIYCWILK</sequence>
<keyword evidence="3" id="KW-1185">Reference proteome</keyword>
<keyword evidence="1" id="KW-0812">Transmembrane</keyword>
<comment type="caution">
    <text evidence="2">The sequence shown here is derived from an EMBL/GenBank/DDBJ whole genome shotgun (WGS) entry which is preliminary data.</text>
</comment>